<proteinExistence type="inferred from homology"/>
<accession>A0A413LT56</accession>
<evidence type="ECO:0000313" key="3">
    <source>
        <dbReference type="Proteomes" id="UP001055091"/>
    </source>
</evidence>
<reference evidence="2" key="1">
    <citation type="submission" date="2022-01" db="EMBL/GenBank/DDBJ databases">
        <title>Novel bile acid biosynthetic pathways are enriched in the microbiome of centenarians.</title>
        <authorList>
            <person name="Sato Y."/>
            <person name="Atarashi K."/>
            <person name="Plichta R.D."/>
            <person name="Arai Y."/>
            <person name="Sasajima S."/>
            <person name="Kearney M.S."/>
            <person name="Suda W."/>
            <person name="Takeshita K."/>
            <person name="Sasaki T."/>
            <person name="Okamoto S."/>
            <person name="Skelly N.A."/>
            <person name="Okamura Y."/>
            <person name="Vlamakis H."/>
            <person name="Li Y."/>
            <person name="Tanoue T."/>
            <person name="Takei H."/>
            <person name="Nittono H."/>
            <person name="Narushima S."/>
            <person name="Irie J."/>
            <person name="Itoh H."/>
            <person name="Moriya K."/>
            <person name="Sugiura Y."/>
            <person name="Suematsu M."/>
            <person name="Moritoki N."/>
            <person name="Shibata S."/>
            <person name="Littman R.D."/>
            <person name="Fischbach A.M."/>
            <person name="Uwamino Y."/>
            <person name="Inoue T."/>
            <person name="Honda A."/>
            <person name="Hattori M."/>
            <person name="Murai T."/>
            <person name="Xavier J.R."/>
            <person name="Hirose N."/>
            <person name="Honda K."/>
        </authorList>
    </citation>
    <scope>NUCLEOTIDE SEQUENCE</scope>
    <source>
        <strain evidence="2">CE91-St55</strain>
    </source>
</reference>
<dbReference type="PANTHER" id="PTHR42760:SF40">
    <property type="entry name" value="3-OXOACYL-[ACYL-CARRIER-PROTEIN] REDUCTASE, CHLOROPLASTIC"/>
    <property type="match status" value="1"/>
</dbReference>
<comment type="similarity">
    <text evidence="1">Belongs to the short-chain dehydrogenases/reductases (SDR) family.</text>
</comment>
<organism evidence="2 3">
    <name type="scientific">Hungatella hathewayi</name>
    <dbReference type="NCBI Taxonomy" id="154046"/>
    <lineage>
        <taxon>Bacteria</taxon>
        <taxon>Bacillati</taxon>
        <taxon>Bacillota</taxon>
        <taxon>Clostridia</taxon>
        <taxon>Lachnospirales</taxon>
        <taxon>Lachnospiraceae</taxon>
        <taxon>Hungatella</taxon>
    </lineage>
</organism>
<gene>
    <name evidence="2" type="ORF">CE91St55_44570</name>
</gene>
<dbReference type="InterPro" id="IPR036291">
    <property type="entry name" value="NAD(P)-bd_dom_sf"/>
</dbReference>
<dbReference type="Pfam" id="PF13561">
    <property type="entry name" value="adh_short_C2"/>
    <property type="match status" value="1"/>
</dbReference>
<dbReference type="GO" id="GO:0030497">
    <property type="term" value="P:fatty acid elongation"/>
    <property type="evidence" value="ECO:0007669"/>
    <property type="project" value="TreeGrafter"/>
</dbReference>
<dbReference type="PRINTS" id="PR00080">
    <property type="entry name" value="SDRFAMILY"/>
</dbReference>
<evidence type="ECO:0000313" key="2">
    <source>
        <dbReference type="EMBL" id="GKH02476.1"/>
    </source>
</evidence>
<dbReference type="Proteomes" id="UP001055091">
    <property type="component" value="Unassembled WGS sequence"/>
</dbReference>
<protein>
    <submittedName>
        <fullName evidence="2">Oxidoreductase</fullName>
    </submittedName>
</protein>
<evidence type="ECO:0000256" key="1">
    <source>
        <dbReference type="ARBA" id="ARBA00006484"/>
    </source>
</evidence>
<comment type="caution">
    <text evidence="2">The sequence shown here is derived from an EMBL/GenBank/DDBJ whole genome shotgun (WGS) entry which is preliminary data.</text>
</comment>
<dbReference type="RefSeq" id="WP_006775745.1">
    <property type="nucleotide sequence ID" value="NZ_BQNJ01000002.1"/>
</dbReference>
<dbReference type="EMBL" id="BQNJ01000002">
    <property type="protein sequence ID" value="GKH02476.1"/>
    <property type="molecule type" value="Genomic_DNA"/>
</dbReference>
<sequence length="265" mass="28916">MLTLKNRTMIITGGAGNNGLAIVRMALEYGMNVAFMSSFHGKAQGAVAKMDPRYRDQVIGFAQNPQARLAENIACDPELYKEDTTQEDVLRWIYERFGSIDVVVNGSGGHDRHNMEETDKAIWRHSMEVLEAAFFNTKLALPYLLKSRAPRVINMTTCEKNGGWYPNPSFAASRSGMIGLTQEMAKELGPKGITVNCVLTGHIEQDVPEEDILPEELKAELLARTPLGRLGVPEDIAGAVNFLASEEASFITGAVIDVNGGAIMG</sequence>
<dbReference type="GO" id="GO:0016616">
    <property type="term" value="F:oxidoreductase activity, acting on the CH-OH group of donors, NAD or NADP as acceptor"/>
    <property type="evidence" value="ECO:0007669"/>
    <property type="project" value="TreeGrafter"/>
</dbReference>
<dbReference type="InterPro" id="IPR002347">
    <property type="entry name" value="SDR_fam"/>
</dbReference>
<dbReference type="SUPFAM" id="SSF51735">
    <property type="entry name" value="NAD(P)-binding Rossmann-fold domains"/>
    <property type="match status" value="1"/>
</dbReference>
<dbReference type="Gene3D" id="3.40.50.720">
    <property type="entry name" value="NAD(P)-binding Rossmann-like Domain"/>
    <property type="match status" value="1"/>
</dbReference>
<dbReference type="PRINTS" id="PR00081">
    <property type="entry name" value="GDHRDH"/>
</dbReference>
<dbReference type="GeneID" id="93148560"/>
<dbReference type="AlphaFoldDB" id="A0A413LT56"/>
<dbReference type="PANTHER" id="PTHR42760">
    <property type="entry name" value="SHORT-CHAIN DEHYDROGENASES/REDUCTASES FAMILY MEMBER"/>
    <property type="match status" value="1"/>
</dbReference>
<name>A0A413LT56_9FIRM</name>